<proteinExistence type="predicted"/>
<dbReference type="InterPro" id="IPR056920">
    <property type="entry name" value="PRTase-CE"/>
</dbReference>
<reference evidence="2" key="1">
    <citation type="submission" date="2020-10" db="EMBL/GenBank/DDBJ databases">
        <authorList>
            <person name="Gilroy R."/>
        </authorList>
    </citation>
    <scope>NUCLEOTIDE SEQUENCE</scope>
    <source>
        <strain evidence="2">10192</strain>
    </source>
</reference>
<feature type="non-terminal residue" evidence="2">
    <location>
        <position position="731"/>
    </location>
</feature>
<comment type="caution">
    <text evidence="2">The sequence shown here is derived from an EMBL/GenBank/DDBJ whole genome shotgun (WGS) entry which is preliminary data.</text>
</comment>
<dbReference type="EMBL" id="JADIND010000194">
    <property type="protein sequence ID" value="MBO8431435.1"/>
    <property type="molecule type" value="Genomic_DNA"/>
</dbReference>
<dbReference type="Pfam" id="PF24390">
    <property type="entry name" value="PRTase-CE"/>
    <property type="match status" value="1"/>
</dbReference>
<dbReference type="Proteomes" id="UP000823632">
    <property type="component" value="Unassembled WGS sequence"/>
</dbReference>
<organism evidence="2 3">
    <name type="scientific">Candidatus Scatousia excrementipullorum</name>
    <dbReference type="NCBI Taxonomy" id="2840936"/>
    <lineage>
        <taxon>Bacteria</taxon>
        <taxon>Candidatus Scatousia</taxon>
    </lineage>
</organism>
<sequence length="731" mass="83578">MNVKNLSNIFAGKIKVYNSDISSPTTVSLADIMNGAIDIAQKRNCTDEFVKTAKENYHRFQEANRAYFIEHLPEINKPAVKKFMELPEYGDFLLPFMTDKKPGELEYLYKIASKTDAGGQIRIPSVTFPYFSEIPMERLKVLRPIIDSKNADGLWNFAPSYILSLDRFNDRQLEIMSKLAGCSVNGRCMQIIAANPHINQNRTVEIAQTLKNLYGKNLKEISFFSKDKENFFTADIQVPALYNKTATPNVKTLLVKLDNEFSPSDSIRLQPDTVNLIDKIYRNLYDNACVFSRMDLEKAVFNVQKNLPEFDRENILSVMQRLTQFANYSSLPAAAEKLAAEKIKNIYTYGGELNPVFEYFFAKKKLFSLDSSPDSFRAYFLTKNDVNNPEHMANLKKKLSDSNFKQSVKFVNLEGFSDSVNFLSDDTLLAQKTVEVLRKAKKIMLKHSALTLDEAISIVFNHKIEKTAKNLGIDILNVRLDAPGSPSVILEQMSPIMPTKELFQSCIETVANHYANTKQELHNISYNLIRYFEGMQNIFTKQRIIEDLKELNKLINTYIKDNNISAENLYYIKPHNPFTVKSYDLISKMYKNLFDIPTHKLLEVEDISELKNYPENSVFVFLDDYIGTGESMVNLGKYEQNAGKFKENVHILFAPVAAAKDGINYVNSVIRCYARGHFDAVICLDKNIKDFDNFKYTFLHSNFKQTSAGKKILGNEGFERGSQCTAFPYMT</sequence>
<name>A0A9D9GY81_9BACT</name>
<evidence type="ECO:0000313" key="2">
    <source>
        <dbReference type="EMBL" id="MBO8431435.1"/>
    </source>
</evidence>
<dbReference type="AlphaFoldDB" id="A0A9D9GY81"/>
<gene>
    <name evidence="2" type="ORF">IAC76_08620</name>
</gene>
<feature type="domain" description="PRTase-CE" evidence="1">
    <location>
        <begin position="545"/>
        <end position="692"/>
    </location>
</feature>
<reference evidence="2" key="2">
    <citation type="journal article" date="2021" name="PeerJ">
        <title>Extensive microbial diversity within the chicken gut microbiome revealed by metagenomics and culture.</title>
        <authorList>
            <person name="Gilroy R."/>
            <person name="Ravi A."/>
            <person name="Getino M."/>
            <person name="Pursley I."/>
            <person name="Horton D.L."/>
            <person name="Alikhan N.F."/>
            <person name="Baker D."/>
            <person name="Gharbi K."/>
            <person name="Hall N."/>
            <person name="Watson M."/>
            <person name="Adriaenssens E.M."/>
            <person name="Foster-Nyarko E."/>
            <person name="Jarju S."/>
            <person name="Secka A."/>
            <person name="Antonio M."/>
            <person name="Oren A."/>
            <person name="Chaudhuri R.R."/>
            <person name="La Ragione R."/>
            <person name="Hildebrand F."/>
            <person name="Pallen M.J."/>
        </authorList>
    </citation>
    <scope>NUCLEOTIDE SEQUENCE</scope>
    <source>
        <strain evidence="2">10192</strain>
    </source>
</reference>
<evidence type="ECO:0000313" key="3">
    <source>
        <dbReference type="Proteomes" id="UP000823632"/>
    </source>
</evidence>
<evidence type="ECO:0000259" key="1">
    <source>
        <dbReference type="Pfam" id="PF24390"/>
    </source>
</evidence>
<protein>
    <recommendedName>
        <fullName evidence="1">PRTase-CE domain-containing protein</fullName>
    </recommendedName>
</protein>
<accession>A0A9D9GY81</accession>